<evidence type="ECO:0000313" key="1">
    <source>
        <dbReference type="EMBL" id="CAJ1398214.1"/>
    </source>
</evidence>
<reference evidence="1" key="1">
    <citation type="submission" date="2023-08" db="EMBL/GenBank/DDBJ databases">
        <authorList>
            <person name="Chen Y."/>
            <person name="Shah S."/>
            <person name="Dougan E. K."/>
            <person name="Thang M."/>
            <person name="Chan C."/>
        </authorList>
    </citation>
    <scope>NUCLEOTIDE SEQUENCE</scope>
</reference>
<name>A0AA36J464_9DINO</name>
<gene>
    <name evidence="1" type="ORF">EVOR1521_LOCUS22062</name>
</gene>
<comment type="caution">
    <text evidence="1">The sequence shown here is derived from an EMBL/GenBank/DDBJ whole genome shotgun (WGS) entry which is preliminary data.</text>
</comment>
<protein>
    <submittedName>
        <fullName evidence="1">Uncharacterized protein</fullName>
    </submittedName>
</protein>
<keyword evidence="2" id="KW-1185">Reference proteome</keyword>
<dbReference type="Proteomes" id="UP001178507">
    <property type="component" value="Unassembled WGS sequence"/>
</dbReference>
<evidence type="ECO:0000313" key="2">
    <source>
        <dbReference type="Proteomes" id="UP001178507"/>
    </source>
</evidence>
<organism evidence="1 2">
    <name type="scientific">Effrenium voratum</name>
    <dbReference type="NCBI Taxonomy" id="2562239"/>
    <lineage>
        <taxon>Eukaryota</taxon>
        <taxon>Sar</taxon>
        <taxon>Alveolata</taxon>
        <taxon>Dinophyceae</taxon>
        <taxon>Suessiales</taxon>
        <taxon>Symbiodiniaceae</taxon>
        <taxon>Effrenium</taxon>
    </lineage>
</organism>
<accession>A0AA36J464</accession>
<dbReference type="AlphaFoldDB" id="A0AA36J464"/>
<sequence>MALGVASLAAGVRRAASRRCRVSRKAISSRSSTQGQCGRKTQCLHPDKPMMFACADCPRRNSKAASEDLDAQPMAVAALVGEEVTSNACCRKTQCLHPDKPMMFACADCPRRNSKAASEDLDAQPMAVAALVGEEVTSNACCRKTQCLHPDKPMMFACADCPRRNSKAASEDLDAQPMAVAALVGEEVTSNACCRKTQCLHPDKPMMFACADCPRRNSKAATLDVCLCGLPSSQQQGGQRGPGCPAYGCGSVGGRGGDKQPVRLTSS</sequence>
<dbReference type="EMBL" id="CAUJNA010003294">
    <property type="protein sequence ID" value="CAJ1398214.1"/>
    <property type="molecule type" value="Genomic_DNA"/>
</dbReference>
<proteinExistence type="predicted"/>